<dbReference type="Pfam" id="PF04434">
    <property type="entry name" value="SWIM"/>
    <property type="match status" value="1"/>
</dbReference>
<dbReference type="GO" id="GO:0008270">
    <property type="term" value="F:zinc ion binding"/>
    <property type="evidence" value="ECO:0007669"/>
    <property type="project" value="UniProtKB-KW"/>
</dbReference>
<name>A0A0G1NMW6_9BACT</name>
<evidence type="ECO:0000259" key="2">
    <source>
        <dbReference type="PROSITE" id="PS50966"/>
    </source>
</evidence>
<dbReference type="EMBL" id="LCLS01000012">
    <property type="protein sequence ID" value="KKU21781.1"/>
    <property type="molecule type" value="Genomic_DNA"/>
</dbReference>
<dbReference type="Proteomes" id="UP000034107">
    <property type="component" value="Unassembled WGS sequence"/>
</dbReference>
<dbReference type="PROSITE" id="PS50966">
    <property type="entry name" value="ZF_SWIM"/>
    <property type="match status" value="1"/>
</dbReference>
<comment type="caution">
    <text evidence="3">The sequence shown here is derived from an EMBL/GenBank/DDBJ whole genome shotgun (WGS) entry which is preliminary data.</text>
</comment>
<evidence type="ECO:0000313" key="4">
    <source>
        <dbReference type="Proteomes" id="UP000034107"/>
    </source>
</evidence>
<dbReference type="InterPro" id="IPR007527">
    <property type="entry name" value="Znf_SWIM"/>
</dbReference>
<reference evidence="3 4" key="1">
    <citation type="journal article" date="2015" name="Nature">
        <title>rRNA introns, odd ribosomes, and small enigmatic genomes across a large radiation of phyla.</title>
        <authorList>
            <person name="Brown C.T."/>
            <person name="Hug L.A."/>
            <person name="Thomas B.C."/>
            <person name="Sharon I."/>
            <person name="Castelle C.J."/>
            <person name="Singh A."/>
            <person name="Wilkins M.J."/>
            <person name="Williams K.H."/>
            <person name="Banfield J.F."/>
        </authorList>
    </citation>
    <scope>NUCLEOTIDE SEQUENCE [LARGE SCALE GENOMIC DNA]</scope>
</reference>
<evidence type="ECO:0000256" key="1">
    <source>
        <dbReference type="PROSITE-ProRule" id="PRU00325"/>
    </source>
</evidence>
<accession>A0A0G1NMW6</accession>
<keyword evidence="1" id="KW-0479">Metal-binding</keyword>
<evidence type="ECO:0000313" key="3">
    <source>
        <dbReference type="EMBL" id="KKU21781.1"/>
    </source>
</evidence>
<keyword evidence="1" id="KW-0862">Zinc</keyword>
<organism evidence="3 4">
    <name type="scientific">Candidatus Nomurabacteria bacterium GW2011_GWA1_46_11</name>
    <dbReference type="NCBI Taxonomy" id="1618732"/>
    <lineage>
        <taxon>Bacteria</taxon>
        <taxon>Candidatus Nomuraibacteriota</taxon>
    </lineage>
</organism>
<protein>
    <recommendedName>
        <fullName evidence="2">SWIM-type domain-containing protein</fullName>
    </recommendedName>
</protein>
<gene>
    <name evidence="3" type="ORF">UX31_C0012G0017</name>
</gene>
<sequence length="241" mass="27250">MTPQYDLEKIKFSIDSGTWEKAVNIYESGKVVSFQDTEFTYIAEVKGTELYKVIVSPRKFTEGNCNCYLGQNDTLCKHMIAVAIYGLKRGKPMTEEEKTQHNEVKFNGQAGETTPKQLSWVKAVISDSMRYIKSYTGPSKIWFTYQDSLTEGCNRLAAIVSKLPANRQTAKLLINLLLRLDKKLQTGGVDDSDGTVGGFIEEVVSLLVEFAQKDPECKKEFKALRDRETCFGWEEPLLNLC</sequence>
<feature type="domain" description="SWIM-type" evidence="2">
    <location>
        <begin position="51"/>
        <end position="87"/>
    </location>
</feature>
<dbReference type="AlphaFoldDB" id="A0A0G1NMW6"/>
<keyword evidence="1" id="KW-0863">Zinc-finger</keyword>
<proteinExistence type="predicted"/>